<dbReference type="EMBL" id="JBGUAW010000002">
    <property type="protein sequence ID" value="MFA9460030.1"/>
    <property type="molecule type" value="Genomic_DNA"/>
</dbReference>
<feature type="transmembrane region" description="Helical" evidence="7">
    <location>
        <begin position="258"/>
        <end position="279"/>
    </location>
</feature>
<evidence type="ECO:0000313" key="8">
    <source>
        <dbReference type="EMBL" id="MFA9460030.1"/>
    </source>
</evidence>
<evidence type="ECO:0000256" key="5">
    <source>
        <dbReference type="ARBA" id="ARBA00023136"/>
    </source>
</evidence>
<name>A0ABV4TRR2_9GAMM</name>
<dbReference type="RefSeq" id="WP_373654806.1">
    <property type="nucleotide sequence ID" value="NZ_JBGUAW010000002.1"/>
</dbReference>
<keyword evidence="4 7" id="KW-1133">Transmembrane helix</keyword>
<feature type="region of interest" description="Disordered" evidence="6">
    <location>
        <begin position="287"/>
        <end position="321"/>
    </location>
</feature>
<accession>A0ABV4TRR2</accession>
<feature type="transmembrane region" description="Helical" evidence="7">
    <location>
        <begin position="223"/>
        <end position="246"/>
    </location>
</feature>
<keyword evidence="5 7" id="KW-0472">Membrane</keyword>
<feature type="transmembrane region" description="Helical" evidence="7">
    <location>
        <begin position="44"/>
        <end position="66"/>
    </location>
</feature>
<protein>
    <submittedName>
        <fullName evidence="8">YihY/virulence factor BrkB family protein</fullName>
    </submittedName>
</protein>
<organism evidence="8 9">
    <name type="scientific">Thiohalorhabdus methylotrophus</name>
    <dbReference type="NCBI Taxonomy" id="3242694"/>
    <lineage>
        <taxon>Bacteria</taxon>
        <taxon>Pseudomonadati</taxon>
        <taxon>Pseudomonadota</taxon>
        <taxon>Gammaproteobacteria</taxon>
        <taxon>Thiohalorhabdales</taxon>
        <taxon>Thiohalorhabdaceae</taxon>
        <taxon>Thiohalorhabdus</taxon>
    </lineage>
</organism>
<dbReference type="InterPro" id="IPR017039">
    <property type="entry name" value="Virul_fac_BrkB"/>
</dbReference>
<keyword evidence="9" id="KW-1185">Reference proteome</keyword>
<keyword evidence="3 7" id="KW-0812">Transmembrane</keyword>
<evidence type="ECO:0000313" key="9">
    <source>
        <dbReference type="Proteomes" id="UP001575181"/>
    </source>
</evidence>
<gene>
    <name evidence="8" type="ORF">ACERLL_04255</name>
</gene>
<keyword evidence="2" id="KW-1003">Cell membrane</keyword>
<reference evidence="8 9" key="1">
    <citation type="submission" date="2024-08" db="EMBL/GenBank/DDBJ databases">
        <title>Whole-genome sequencing of halo(alkali)philic microorganisms from hypersaline lakes.</title>
        <authorList>
            <person name="Sorokin D.Y."/>
            <person name="Merkel A.Y."/>
            <person name="Messina E."/>
            <person name="Yakimov M."/>
        </authorList>
    </citation>
    <scope>NUCLEOTIDE SEQUENCE [LARGE SCALE GENOMIC DNA]</scope>
    <source>
        <strain evidence="8 9">Cl-TMA</strain>
    </source>
</reference>
<evidence type="ECO:0000256" key="1">
    <source>
        <dbReference type="ARBA" id="ARBA00004651"/>
    </source>
</evidence>
<sequence length="321" mass="34246">MARNHGGTQAVRPGDLRMADWKAVGQRVQGQVNRDNLSVVSAGVAFYAFFALFPALAAMVAIYGLVADPADVQRLIQQGQGVMPGAVTGILSGQLRQLAGQGGSQLGMGVAIGTLVALWSATKGTKALMAGLNIANREEEKRGIIRMNAEALLLTLGVIVAVLVAIALVVAAPAVLGSLPLPALLRTLIAWLRWPVLGVLMVLGLAVLYRYAPSRRAARWRWLSYGAVLATVLWLIASGLFSWYVANFGSYNETFGSMAAIAILLMWFFLSAYVILLGAELNSEMEHHTERDTTQGPDRPPGRRGAVMADSVADSGHPERS</sequence>
<evidence type="ECO:0000256" key="6">
    <source>
        <dbReference type="SAM" id="MobiDB-lite"/>
    </source>
</evidence>
<comment type="caution">
    <text evidence="8">The sequence shown here is derived from an EMBL/GenBank/DDBJ whole genome shotgun (WGS) entry which is preliminary data.</text>
</comment>
<dbReference type="PANTHER" id="PTHR30213">
    <property type="entry name" value="INNER MEMBRANE PROTEIN YHJD"/>
    <property type="match status" value="1"/>
</dbReference>
<evidence type="ECO:0000256" key="4">
    <source>
        <dbReference type="ARBA" id="ARBA00022989"/>
    </source>
</evidence>
<dbReference type="Pfam" id="PF03631">
    <property type="entry name" value="Virul_fac_BrkB"/>
    <property type="match status" value="1"/>
</dbReference>
<dbReference type="PIRSF" id="PIRSF035875">
    <property type="entry name" value="RNase_BN"/>
    <property type="match status" value="1"/>
</dbReference>
<evidence type="ECO:0000256" key="3">
    <source>
        <dbReference type="ARBA" id="ARBA00022692"/>
    </source>
</evidence>
<dbReference type="Proteomes" id="UP001575181">
    <property type="component" value="Unassembled WGS sequence"/>
</dbReference>
<dbReference type="PANTHER" id="PTHR30213:SF0">
    <property type="entry name" value="UPF0761 MEMBRANE PROTEIN YIHY"/>
    <property type="match status" value="1"/>
</dbReference>
<feature type="transmembrane region" description="Helical" evidence="7">
    <location>
        <begin position="151"/>
        <end position="176"/>
    </location>
</feature>
<feature type="transmembrane region" description="Helical" evidence="7">
    <location>
        <begin position="188"/>
        <end position="211"/>
    </location>
</feature>
<dbReference type="NCBIfam" id="TIGR00765">
    <property type="entry name" value="yihY_not_rbn"/>
    <property type="match status" value="1"/>
</dbReference>
<evidence type="ECO:0000256" key="7">
    <source>
        <dbReference type="SAM" id="Phobius"/>
    </source>
</evidence>
<comment type="subcellular location">
    <subcellularLocation>
        <location evidence="1">Cell membrane</location>
        <topology evidence="1">Multi-pass membrane protein</topology>
    </subcellularLocation>
</comment>
<evidence type="ECO:0000256" key="2">
    <source>
        <dbReference type="ARBA" id="ARBA00022475"/>
    </source>
</evidence>
<proteinExistence type="predicted"/>